<dbReference type="InterPro" id="IPR034704">
    <property type="entry name" value="Ribosomal_bL28/bL31-like_sf"/>
</dbReference>
<evidence type="ECO:0000313" key="4">
    <source>
        <dbReference type="Proteomes" id="UP000231139"/>
    </source>
</evidence>
<keyword evidence="1" id="KW-0689">Ribosomal protein</keyword>
<evidence type="ECO:0008006" key="5">
    <source>
        <dbReference type="Google" id="ProtNLM"/>
    </source>
</evidence>
<accession>A0A2H0N0W8</accession>
<evidence type="ECO:0000313" key="3">
    <source>
        <dbReference type="EMBL" id="PIR02543.1"/>
    </source>
</evidence>
<proteinExistence type="predicted"/>
<dbReference type="GO" id="GO:0005840">
    <property type="term" value="C:ribosome"/>
    <property type="evidence" value="ECO:0007669"/>
    <property type="project" value="UniProtKB-KW"/>
</dbReference>
<evidence type="ECO:0000256" key="1">
    <source>
        <dbReference type="ARBA" id="ARBA00022980"/>
    </source>
</evidence>
<reference evidence="3 4" key="1">
    <citation type="submission" date="2017-09" db="EMBL/GenBank/DDBJ databases">
        <title>Depth-based differentiation of microbial function through sediment-hosted aquifers and enrichment of novel symbionts in the deep terrestrial subsurface.</title>
        <authorList>
            <person name="Probst A.J."/>
            <person name="Ladd B."/>
            <person name="Jarett J.K."/>
            <person name="Geller-Mcgrath D.E."/>
            <person name="Sieber C.M."/>
            <person name="Emerson J.B."/>
            <person name="Anantharaman K."/>
            <person name="Thomas B.C."/>
            <person name="Malmstrom R."/>
            <person name="Stieglmeier M."/>
            <person name="Klingl A."/>
            <person name="Woyke T."/>
            <person name="Ryan C.M."/>
            <person name="Banfield J.F."/>
        </authorList>
    </citation>
    <scope>NUCLEOTIDE SEQUENCE [LARGE SCALE GENOMIC DNA]</scope>
    <source>
        <strain evidence="3">CG11_big_fil_rev_8_21_14_0_20_35_11</strain>
    </source>
</reference>
<dbReference type="Proteomes" id="UP000231139">
    <property type="component" value="Unassembled WGS sequence"/>
</dbReference>
<comment type="caution">
    <text evidence="3">The sequence shown here is derived from an EMBL/GenBank/DDBJ whole genome shotgun (WGS) entry which is preliminary data.</text>
</comment>
<dbReference type="GO" id="GO:1990904">
    <property type="term" value="C:ribonucleoprotein complex"/>
    <property type="evidence" value="ECO:0007669"/>
    <property type="project" value="UniProtKB-KW"/>
</dbReference>
<dbReference type="EMBL" id="PCWK01000028">
    <property type="protein sequence ID" value="PIR02543.1"/>
    <property type="molecule type" value="Genomic_DNA"/>
</dbReference>
<dbReference type="Gene3D" id="2.30.170.40">
    <property type="entry name" value="Ribosomal protein L28/L24"/>
    <property type="match status" value="1"/>
</dbReference>
<gene>
    <name evidence="3" type="ORF">COV62_01190</name>
</gene>
<sequence length="73" mass="8557">MANQCPICGKKSQLKRKLNKLRGKYNPSPKKRKYPNLQWVKIPIDVKKPAFKKFAGKRIRVCTKCIKTLSKRK</sequence>
<organism evidence="3 4">
    <name type="scientific">Candidatus Nealsonbacteria bacterium CG11_big_fil_rev_8_21_14_0_20_35_11</name>
    <dbReference type="NCBI Taxonomy" id="1974713"/>
    <lineage>
        <taxon>Bacteria</taxon>
        <taxon>Candidatus Nealsoniibacteriota</taxon>
    </lineage>
</organism>
<name>A0A2H0N0W8_9BACT</name>
<dbReference type="AlphaFoldDB" id="A0A2H0N0W8"/>
<dbReference type="GO" id="GO:0003735">
    <property type="term" value="F:structural constituent of ribosome"/>
    <property type="evidence" value="ECO:0007669"/>
    <property type="project" value="InterPro"/>
</dbReference>
<dbReference type="InterPro" id="IPR037147">
    <property type="entry name" value="Ribosomal_bL28_sf"/>
</dbReference>
<keyword evidence="2" id="KW-0687">Ribonucleoprotein</keyword>
<evidence type="ECO:0000256" key="2">
    <source>
        <dbReference type="ARBA" id="ARBA00023274"/>
    </source>
</evidence>
<dbReference type="SUPFAM" id="SSF143800">
    <property type="entry name" value="L28p-like"/>
    <property type="match status" value="1"/>
</dbReference>
<protein>
    <recommendedName>
        <fullName evidence="5">50S ribosomal protein L28</fullName>
    </recommendedName>
</protein>